<dbReference type="Proteomes" id="UP001365542">
    <property type="component" value="Unassembled WGS sequence"/>
</dbReference>
<sequence>MDIMFRYRKGAKDDNSTNQKLPPSYDAVFSTSATNPICSETSETNGTAVTSPLGHINPIDPIKFLPRKMTSNKHRHEVERYRCQIHKNVLFRIPKPAIRPKGRNIESEIDITGYQEESSNMNSQNSPQSGNTEFEVKSSTLELLISVARSSALFSAARLKHRTSKLPLVAHQIYPRQLFRDFDDGYYLIKFLSDPRLQSVIEYQKCLQTCKDATAATIHILQEALKHYENDPDILWSLWLHQSVSFACESKIALETLASWSHQFRDEASKNDTFNAWDEITLQEKMKGAQHFYDKRIDGQPPENTCECTYVNLAKRTLRQRFIDLIRGTKVCDDCKAEAAKPPWWWIASP</sequence>
<protein>
    <submittedName>
        <fullName evidence="1">Uncharacterized protein</fullName>
    </submittedName>
</protein>
<reference evidence="1 2" key="1">
    <citation type="submission" date="2019-10" db="EMBL/GenBank/DDBJ databases">
        <authorList>
            <person name="Palmer J.M."/>
        </authorList>
    </citation>
    <scope>NUCLEOTIDE SEQUENCE [LARGE SCALE GENOMIC DNA]</scope>
    <source>
        <strain evidence="1 2">TWF694</strain>
    </source>
</reference>
<comment type="caution">
    <text evidence="1">The sequence shown here is derived from an EMBL/GenBank/DDBJ whole genome shotgun (WGS) entry which is preliminary data.</text>
</comment>
<accession>A0AAV9XJI6</accession>
<dbReference type="AlphaFoldDB" id="A0AAV9XJI6"/>
<evidence type="ECO:0000313" key="1">
    <source>
        <dbReference type="EMBL" id="KAK6542289.1"/>
    </source>
</evidence>
<proteinExistence type="predicted"/>
<name>A0AAV9XJI6_9PEZI</name>
<organism evidence="1 2">
    <name type="scientific">Orbilia ellipsospora</name>
    <dbReference type="NCBI Taxonomy" id="2528407"/>
    <lineage>
        <taxon>Eukaryota</taxon>
        <taxon>Fungi</taxon>
        <taxon>Dikarya</taxon>
        <taxon>Ascomycota</taxon>
        <taxon>Pezizomycotina</taxon>
        <taxon>Orbiliomycetes</taxon>
        <taxon>Orbiliales</taxon>
        <taxon>Orbiliaceae</taxon>
        <taxon>Orbilia</taxon>
    </lineage>
</organism>
<dbReference type="EMBL" id="JAVHJO010000002">
    <property type="protein sequence ID" value="KAK6542289.1"/>
    <property type="molecule type" value="Genomic_DNA"/>
</dbReference>
<evidence type="ECO:0000313" key="2">
    <source>
        <dbReference type="Proteomes" id="UP001365542"/>
    </source>
</evidence>
<keyword evidence="2" id="KW-1185">Reference proteome</keyword>
<gene>
    <name evidence="1" type="ORF">TWF694_006249</name>
</gene>